<dbReference type="PANTHER" id="PTHR32089">
    <property type="entry name" value="METHYL-ACCEPTING CHEMOTAXIS PROTEIN MCPB"/>
    <property type="match status" value="1"/>
</dbReference>
<dbReference type="SUPFAM" id="SSF58104">
    <property type="entry name" value="Methyl-accepting chemotaxis protein (MCP) signaling domain"/>
    <property type="match status" value="1"/>
</dbReference>
<gene>
    <name evidence="6" type="ORF">MACH07_16820</name>
</gene>
<evidence type="ECO:0000256" key="3">
    <source>
        <dbReference type="PROSITE-ProRule" id="PRU00284"/>
    </source>
</evidence>
<feature type="transmembrane region" description="Helical" evidence="4">
    <location>
        <begin position="12"/>
        <end position="33"/>
    </location>
</feature>
<dbReference type="EMBL" id="AP027268">
    <property type="protein sequence ID" value="BDW92850.1"/>
    <property type="molecule type" value="Genomic_DNA"/>
</dbReference>
<reference evidence="6 7" key="1">
    <citation type="submission" date="2023-01" db="EMBL/GenBank/DDBJ databases">
        <title>Complete genome sequence of Muricauda aquimarina strain IFOP_LL357.</title>
        <authorList>
            <person name="Gajardo G."/>
            <person name="Ueki S."/>
            <person name="Maruyama F."/>
        </authorList>
    </citation>
    <scope>NUCLEOTIDE SEQUENCE [LARGE SCALE GENOMIC DNA]</scope>
    <source>
        <strain evidence="6 7">IFOP_LL357</strain>
    </source>
</reference>
<evidence type="ECO:0000256" key="4">
    <source>
        <dbReference type="SAM" id="Phobius"/>
    </source>
</evidence>
<accession>A0AA48HJJ6</accession>
<dbReference type="PANTHER" id="PTHR32089:SF112">
    <property type="entry name" value="LYSOZYME-LIKE PROTEIN-RELATED"/>
    <property type="match status" value="1"/>
</dbReference>
<dbReference type="Pfam" id="PF00015">
    <property type="entry name" value="MCPsignal"/>
    <property type="match status" value="1"/>
</dbReference>
<dbReference type="InterPro" id="IPR004090">
    <property type="entry name" value="Chemotax_Me-accpt_rcpt"/>
</dbReference>
<dbReference type="Proteomes" id="UP001330184">
    <property type="component" value="Chromosome"/>
</dbReference>
<feature type="domain" description="Methyl-accepting transducer" evidence="5">
    <location>
        <begin position="108"/>
        <end position="306"/>
    </location>
</feature>
<evidence type="ECO:0000259" key="5">
    <source>
        <dbReference type="PROSITE" id="PS50111"/>
    </source>
</evidence>
<dbReference type="AlphaFoldDB" id="A0AA48HJJ6"/>
<dbReference type="InterPro" id="IPR004089">
    <property type="entry name" value="MCPsignal_dom"/>
</dbReference>
<proteinExistence type="inferred from homology"/>
<protein>
    <submittedName>
        <fullName evidence="6">N(4)-(Beta-N-acetylglucosaminyl)-L-asparaginase</fullName>
    </submittedName>
</protein>
<evidence type="ECO:0000313" key="7">
    <source>
        <dbReference type="Proteomes" id="UP001330184"/>
    </source>
</evidence>
<keyword evidence="7" id="KW-1185">Reference proteome</keyword>
<dbReference type="Gene3D" id="1.10.287.950">
    <property type="entry name" value="Methyl-accepting chemotaxis protein"/>
    <property type="match status" value="1"/>
</dbReference>
<keyword evidence="4" id="KW-1133">Transmembrane helix</keyword>
<feature type="transmembrane region" description="Helical" evidence="4">
    <location>
        <begin position="39"/>
        <end position="59"/>
    </location>
</feature>
<evidence type="ECO:0000313" key="6">
    <source>
        <dbReference type="EMBL" id="BDW92850.1"/>
    </source>
</evidence>
<keyword evidence="4" id="KW-0472">Membrane</keyword>
<sequence length="306" mass="32645">MKHDQAMGRSTWRKHLASALLTGNLLGAVILVFLTSDSWISGVAAGVVITGLLAGFFYLSQPPQVIERVLQDCDWSQPPAQLEAPVLASVSLPPETVFDPALRQHQGELLRAIEQSQADMHFATELAQQSGEKVSSSAESIQATSQSISELADYLRRTGEVFNTLGEQSRRIGAIVGSIQDIARQTNLLALNAAIEAARAGEHGRGFAVVADEVRSLAVRANDSSEQIMQIAKGLKSAADEASSGLGQVDQSARNGLSTSAAAHEAMHALRSGARARMEIVGRVMQGLQRQRELAEGLGCLLDRAE</sequence>
<evidence type="ECO:0000256" key="1">
    <source>
        <dbReference type="ARBA" id="ARBA00023224"/>
    </source>
</evidence>
<dbReference type="PROSITE" id="PS50111">
    <property type="entry name" value="CHEMOTAXIS_TRANSDUC_2"/>
    <property type="match status" value="1"/>
</dbReference>
<dbReference type="PRINTS" id="PR00260">
    <property type="entry name" value="CHEMTRNSDUCR"/>
</dbReference>
<organism evidence="6 7">
    <name type="scientific">Flagellimonas marinaquae</name>
    <dbReference type="NCBI Taxonomy" id="254955"/>
    <lineage>
        <taxon>Bacteria</taxon>
        <taxon>Pseudomonadati</taxon>
        <taxon>Bacteroidota</taxon>
        <taxon>Flavobacteriia</taxon>
        <taxon>Flavobacteriales</taxon>
        <taxon>Flavobacteriaceae</taxon>
        <taxon>Flagellimonas</taxon>
    </lineage>
</organism>
<dbReference type="GO" id="GO:0005737">
    <property type="term" value="C:cytoplasm"/>
    <property type="evidence" value="ECO:0007669"/>
    <property type="project" value="TreeGrafter"/>
</dbReference>
<evidence type="ECO:0000256" key="2">
    <source>
        <dbReference type="ARBA" id="ARBA00029447"/>
    </source>
</evidence>
<comment type="similarity">
    <text evidence="2">Belongs to the methyl-accepting chemotaxis (MCP) protein family.</text>
</comment>
<dbReference type="GO" id="GO:0016811">
    <property type="term" value="F:hydrolase activity, acting on carbon-nitrogen (but not peptide) bonds, in linear amides"/>
    <property type="evidence" value="ECO:0007669"/>
    <property type="project" value="UniProtKB-ARBA"/>
</dbReference>
<keyword evidence="1 3" id="KW-0807">Transducer</keyword>
<keyword evidence="4" id="KW-0812">Transmembrane</keyword>
<name>A0AA48HJJ6_9FLAO</name>
<dbReference type="SMART" id="SM00283">
    <property type="entry name" value="MA"/>
    <property type="match status" value="1"/>
</dbReference>